<dbReference type="InterPro" id="IPR043773">
    <property type="entry name" value="JetA"/>
</dbReference>
<dbReference type="EMBL" id="CP011412">
    <property type="protein sequence ID" value="AKH20363.1"/>
    <property type="molecule type" value="Genomic_DNA"/>
</dbReference>
<dbReference type="RefSeq" id="WP_046859298.1">
    <property type="nucleotide sequence ID" value="NZ_CP011412.1"/>
</dbReference>
<proteinExistence type="predicted"/>
<keyword evidence="3" id="KW-1185">Reference proteome</keyword>
<accession>A0A0F7K082</accession>
<dbReference type="Proteomes" id="UP000034410">
    <property type="component" value="Chromosome"/>
</dbReference>
<protein>
    <submittedName>
        <fullName evidence="2">Ferrochelatase</fullName>
    </submittedName>
</protein>
<feature type="coiled-coil region" evidence="1">
    <location>
        <begin position="166"/>
        <end position="193"/>
    </location>
</feature>
<dbReference type="OrthoDB" id="8881537at2"/>
<evidence type="ECO:0000256" key="1">
    <source>
        <dbReference type="SAM" id="Coils"/>
    </source>
</evidence>
<dbReference type="AlphaFoldDB" id="A0A0F7K082"/>
<gene>
    <name evidence="2" type="ORF">AAY24_08370</name>
</gene>
<keyword evidence="1" id="KW-0175">Coiled coil</keyword>
<dbReference type="KEGG" id="seds:AAY24_08370"/>
<dbReference type="Pfam" id="PF18982">
    <property type="entry name" value="JetA"/>
    <property type="match status" value="1"/>
</dbReference>
<organism evidence="2 3">
    <name type="scientific">Sedimenticola thiotaurini</name>
    <dbReference type="NCBI Taxonomy" id="1543721"/>
    <lineage>
        <taxon>Bacteria</taxon>
        <taxon>Pseudomonadati</taxon>
        <taxon>Pseudomonadota</taxon>
        <taxon>Gammaproteobacteria</taxon>
        <taxon>Chromatiales</taxon>
        <taxon>Sedimenticolaceae</taxon>
        <taxon>Sedimenticola</taxon>
    </lineage>
</organism>
<evidence type="ECO:0000313" key="3">
    <source>
        <dbReference type="Proteomes" id="UP000034410"/>
    </source>
</evidence>
<name>A0A0F7K082_9GAMM</name>
<evidence type="ECO:0000313" key="2">
    <source>
        <dbReference type="EMBL" id="AKH20363.1"/>
    </source>
</evidence>
<sequence length="484" mass="55783">MFFAQGREHFFKPLNGKYRGQVLDCLRTFYATLYGSLADYSRSFQRDQVIEILEETIARSPVLDEDEAEAHQAPARSQREQANWILNQLLEHGWLERQVDEATMQSTYAFTRLGRLFTQPMVEAAGGRFRTRHRNTRNTRNALQSFLDKGEVYDLLDAFEYSERIISDFSDVIAELDERKRQLVREVEAQQVVQRASDEFFDFMERRFMPDLSIRLSADSVEKYRDEIGELINKARRKRREFKARAERELRRAAPELIEHVSRSVYLRILDGIETRMHNASAIMLPALRQALNGFTRRADIIMRQLSYTGASAQNRLFSLCEQLRQAPEAEQARLLSDMGRVLSVMDMGFVDPDTIRLHQGRRPRLVNTAVEAEPSDDRASRKALFVQTAVDLAFTFNSQGQRDYLVRALCEGHRIRSHQLPVGDARELLMSAHVIEVGALGAGEFAFRVTPTNNRVGSEYFHACDEFTIELIERESDAERSAG</sequence>
<feature type="coiled-coil region" evidence="1">
    <location>
        <begin position="221"/>
        <end position="252"/>
    </location>
</feature>
<reference evidence="2 3" key="1">
    <citation type="journal article" date="2015" name="Genome Announc.">
        <title>Complete Genome Sequence of Sedimenticola thiotaurini Strain SIP-G1, a Polyphosphate- and Polyhydroxyalkanoate-Accumulating Sulfur-Oxidizing Gammaproteobacterium Isolated from Salt Marsh Sediments.</title>
        <authorList>
            <person name="Flood B.E."/>
            <person name="Jones D.S."/>
            <person name="Bailey J.V."/>
        </authorList>
    </citation>
    <scope>NUCLEOTIDE SEQUENCE [LARGE SCALE GENOMIC DNA]</scope>
    <source>
        <strain evidence="2 3">SIP-G1</strain>
    </source>
</reference>